<organism evidence="3 4">
    <name type="scientific">Teretinema zuelzerae</name>
    <dbReference type="NCBI Taxonomy" id="156"/>
    <lineage>
        <taxon>Bacteria</taxon>
        <taxon>Pseudomonadati</taxon>
        <taxon>Spirochaetota</taxon>
        <taxon>Spirochaetia</taxon>
        <taxon>Spirochaetales</taxon>
        <taxon>Treponemataceae</taxon>
        <taxon>Teretinema</taxon>
    </lineage>
</organism>
<proteinExistence type="predicted"/>
<reference evidence="3" key="1">
    <citation type="submission" date="2021-08" db="EMBL/GenBank/DDBJ databases">
        <title>Comparative analyses of Brucepasteria parasyntrophica and Teretinema zuelzerae.</title>
        <authorList>
            <person name="Song Y."/>
            <person name="Brune A."/>
        </authorList>
    </citation>
    <scope>NUCLEOTIDE SEQUENCE</scope>
    <source>
        <strain evidence="3">DSM 1903</strain>
    </source>
</reference>
<evidence type="ECO:0000313" key="3">
    <source>
        <dbReference type="EMBL" id="MCD1654224.1"/>
    </source>
</evidence>
<dbReference type="CDD" id="cd00077">
    <property type="entry name" value="HDc"/>
    <property type="match status" value="1"/>
</dbReference>
<dbReference type="InterPro" id="IPR048950">
    <property type="entry name" value="Ppx_GppA_C"/>
</dbReference>
<dbReference type="Proteomes" id="UP001198163">
    <property type="component" value="Unassembled WGS sequence"/>
</dbReference>
<accession>A0AAE3JKT5</accession>
<evidence type="ECO:0000313" key="4">
    <source>
        <dbReference type="Proteomes" id="UP001198163"/>
    </source>
</evidence>
<dbReference type="CDD" id="cd24006">
    <property type="entry name" value="ASKHA_NBD_PPX_GppA"/>
    <property type="match status" value="1"/>
</dbReference>
<dbReference type="InterPro" id="IPR050273">
    <property type="entry name" value="GppA/Ppx_hydrolase"/>
</dbReference>
<dbReference type="Gene3D" id="3.30.420.150">
    <property type="entry name" value="Exopolyphosphatase. Domain 2"/>
    <property type="match status" value="1"/>
</dbReference>
<protein>
    <submittedName>
        <fullName evidence="3">HD domain-containing protein</fullName>
    </submittedName>
</protein>
<evidence type="ECO:0000259" key="2">
    <source>
        <dbReference type="Pfam" id="PF21447"/>
    </source>
</evidence>
<gene>
    <name evidence="3" type="ORF">K7J14_05850</name>
</gene>
<dbReference type="SUPFAM" id="SSF53067">
    <property type="entry name" value="Actin-like ATPase domain"/>
    <property type="match status" value="2"/>
</dbReference>
<dbReference type="PANTHER" id="PTHR30005">
    <property type="entry name" value="EXOPOLYPHOSPHATASE"/>
    <property type="match status" value="1"/>
</dbReference>
<dbReference type="Pfam" id="PF02541">
    <property type="entry name" value="Ppx-GppA"/>
    <property type="match status" value="1"/>
</dbReference>
<dbReference type="RefSeq" id="WP_230754246.1">
    <property type="nucleotide sequence ID" value="NZ_JAINWA010000001.1"/>
</dbReference>
<dbReference type="GO" id="GO:0016462">
    <property type="term" value="F:pyrophosphatase activity"/>
    <property type="evidence" value="ECO:0007669"/>
    <property type="project" value="TreeGrafter"/>
</dbReference>
<dbReference type="EMBL" id="JAINWA010000001">
    <property type="protein sequence ID" value="MCD1654224.1"/>
    <property type="molecule type" value="Genomic_DNA"/>
</dbReference>
<keyword evidence="4" id="KW-1185">Reference proteome</keyword>
<dbReference type="InterPro" id="IPR043129">
    <property type="entry name" value="ATPase_NBD"/>
</dbReference>
<dbReference type="Pfam" id="PF21447">
    <property type="entry name" value="Ppx-GppA_III"/>
    <property type="match status" value="1"/>
</dbReference>
<dbReference type="Gene3D" id="3.30.420.40">
    <property type="match status" value="1"/>
</dbReference>
<dbReference type="InterPro" id="IPR003695">
    <property type="entry name" value="Ppx_GppA_N"/>
</dbReference>
<feature type="domain" description="Ppx/GppA phosphatase N-terminal" evidence="1">
    <location>
        <begin position="49"/>
        <end position="332"/>
    </location>
</feature>
<comment type="caution">
    <text evidence="3">The sequence shown here is derived from an EMBL/GenBank/DDBJ whole genome shotgun (WGS) entry which is preliminary data.</text>
</comment>
<dbReference type="AlphaFoldDB" id="A0AAE3JKT5"/>
<dbReference type="SUPFAM" id="SSF109604">
    <property type="entry name" value="HD-domain/PDEase-like"/>
    <property type="match status" value="1"/>
</dbReference>
<sequence>MRTKDASDIQKPVRSCCDPLAGAAAGPRLEAVIEIGATGLRLLIAEISADGSWAVIDRAERALALGRDVFTIGSISRDSLLQCLAILNRYREILRSWAVEDAHVTVVATSAIREAKNRDSILDRLSVKTGFRVRVIDGIEENRLMYLVVNRALRGAPGALGKINSIIMDVGGGSTEIMLMQKGKMVAAHSFRMGTVIIEQQVKAMMGSAKDMRRFLAEYIRTTGETLNKELRLDRVHQLIAISSDARLAARSIGTPVTDLLSVIPRHEFISFVQRVTSYTPEECVRNFRISYGEAESLTPGLLAYQYFLEMTEAETVLVPFLTLREGVIISCVSGPDPLVNEEFYTQVVASAANLGKRYHVDEDHSRYVTRIALGLYNCLEAELGLDRHARLILEVAAILHDVGSFIRPADHHLHSQYIIAHSDIFGLNKDDMNILSNVVRYHRAEKPNPGHHAYATLARQDRTMVLKLSALLRIADALDRGHSQHIEDFDIELSKDTLYLRARGTHDVTLERMALEEKADLFEEIFGYRLVLN</sequence>
<dbReference type="InterPro" id="IPR003607">
    <property type="entry name" value="HD/PDEase_dom"/>
</dbReference>
<name>A0AAE3JKT5_9SPIR</name>
<dbReference type="PANTHER" id="PTHR30005:SF0">
    <property type="entry name" value="RETROGRADE REGULATION PROTEIN 2"/>
    <property type="match status" value="1"/>
</dbReference>
<feature type="domain" description="Ppx/GppA phosphatase C-terminal" evidence="2">
    <location>
        <begin position="351"/>
        <end position="504"/>
    </location>
</feature>
<dbReference type="Gene3D" id="1.10.3210.10">
    <property type="entry name" value="Hypothetical protein af1432"/>
    <property type="match status" value="1"/>
</dbReference>
<evidence type="ECO:0000259" key="1">
    <source>
        <dbReference type="Pfam" id="PF02541"/>
    </source>
</evidence>